<dbReference type="AlphaFoldDB" id="A0A1E5Q5V2"/>
<protein>
    <recommendedName>
        <fullName evidence="3">Core domain-containing protein</fullName>
    </recommendedName>
</protein>
<dbReference type="OrthoDB" id="9801228at2"/>
<dbReference type="PROSITE" id="PS01152">
    <property type="entry name" value="HESB"/>
    <property type="match status" value="1"/>
</dbReference>
<gene>
    <name evidence="4" type="ORF">BEN30_13185</name>
</gene>
<proteinExistence type="predicted"/>
<evidence type="ECO:0000256" key="1">
    <source>
        <dbReference type="ARBA" id="ARBA00022723"/>
    </source>
</evidence>
<name>A0A1E5Q5V2_9PROT</name>
<dbReference type="GO" id="GO:0051539">
    <property type="term" value="F:4 iron, 4 sulfur cluster binding"/>
    <property type="evidence" value="ECO:0007669"/>
    <property type="project" value="TreeGrafter"/>
</dbReference>
<evidence type="ECO:0000313" key="4">
    <source>
        <dbReference type="EMBL" id="OEJ65997.1"/>
    </source>
</evidence>
<keyword evidence="1" id="KW-0479">Metal-binding</keyword>
<reference evidence="5" key="1">
    <citation type="submission" date="2016-07" db="EMBL/GenBank/DDBJ databases">
        <authorList>
            <person name="Florea S."/>
            <person name="Webb J.S."/>
            <person name="Jaromczyk J."/>
            <person name="Schardl C.L."/>
        </authorList>
    </citation>
    <scope>NUCLEOTIDE SEQUENCE [LARGE SCALE GENOMIC DNA]</scope>
    <source>
        <strain evidence="5">MV-1</strain>
    </source>
</reference>
<dbReference type="EMBL" id="MCGG01000042">
    <property type="protein sequence ID" value="OEJ65997.1"/>
    <property type="molecule type" value="Genomic_DNA"/>
</dbReference>
<evidence type="ECO:0000256" key="2">
    <source>
        <dbReference type="ARBA" id="ARBA00023004"/>
    </source>
</evidence>
<dbReference type="NCBIfam" id="NF010147">
    <property type="entry name" value="PRK13623.1"/>
    <property type="match status" value="1"/>
</dbReference>
<accession>A0A1E5Q5V2</accession>
<dbReference type="NCBIfam" id="TIGR00049">
    <property type="entry name" value="iron-sulfur cluster assembly accessory protein"/>
    <property type="match status" value="1"/>
</dbReference>
<organism evidence="4 5">
    <name type="scientific">Magnetovibrio blakemorei</name>
    <dbReference type="NCBI Taxonomy" id="28181"/>
    <lineage>
        <taxon>Bacteria</taxon>
        <taxon>Pseudomonadati</taxon>
        <taxon>Pseudomonadota</taxon>
        <taxon>Alphaproteobacteria</taxon>
        <taxon>Rhodospirillales</taxon>
        <taxon>Magnetovibrionaceae</taxon>
        <taxon>Magnetovibrio</taxon>
    </lineage>
</organism>
<comment type="caution">
    <text evidence="4">The sequence shown here is derived from an EMBL/GenBank/DDBJ whole genome shotgun (WGS) entry which is preliminary data.</text>
</comment>
<dbReference type="STRING" id="28181.BEN30_13185"/>
<dbReference type="FunFam" id="2.60.300.12:FF:000006">
    <property type="entry name" value="Iron-sulfur cluster assembly 2 mitochondrial"/>
    <property type="match status" value="1"/>
</dbReference>
<dbReference type="GO" id="GO:0005506">
    <property type="term" value="F:iron ion binding"/>
    <property type="evidence" value="ECO:0007669"/>
    <property type="project" value="TreeGrafter"/>
</dbReference>
<dbReference type="InterPro" id="IPR035903">
    <property type="entry name" value="HesB-like_dom_sf"/>
</dbReference>
<keyword evidence="5" id="KW-1185">Reference proteome</keyword>
<dbReference type="SUPFAM" id="SSF89360">
    <property type="entry name" value="HesB-like domain"/>
    <property type="match status" value="1"/>
</dbReference>
<dbReference type="GO" id="GO:1990229">
    <property type="term" value="C:iron-sulfur cluster assembly complex"/>
    <property type="evidence" value="ECO:0007669"/>
    <property type="project" value="UniProtKB-ARBA"/>
</dbReference>
<dbReference type="PANTHER" id="PTHR43011">
    <property type="entry name" value="IRON-SULFUR CLUSTER ASSEMBLY 2 HOMOLOG, MITOCHONDRIAL"/>
    <property type="match status" value="1"/>
</dbReference>
<dbReference type="InterPro" id="IPR017870">
    <property type="entry name" value="FeS_cluster_insertion_CS"/>
</dbReference>
<dbReference type="InterPro" id="IPR016092">
    <property type="entry name" value="ATAP"/>
</dbReference>
<dbReference type="RefSeq" id="WP_069958578.1">
    <property type="nucleotide sequence ID" value="NZ_MCGG01000042.1"/>
</dbReference>
<dbReference type="GO" id="GO:0051537">
    <property type="term" value="F:2 iron, 2 sulfur cluster binding"/>
    <property type="evidence" value="ECO:0007669"/>
    <property type="project" value="UniProtKB-ARBA"/>
</dbReference>
<keyword evidence="2" id="KW-0408">Iron</keyword>
<dbReference type="InterPro" id="IPR000361">
    <property type="entry name" value="ATAP_core_dom"/>
</dbReference>
<feature type="domain" description="Core" evidence="3">
    <location>
        <begin position="11"/>
        <end position="111"/>
    </location>
</feature>
<evidence type="ECO:0000259" key="3">
    <source>
        <dbReference type="Pfam" id="PF01521"/>
    </source>
</evidence>
<dbReference type="Gene3D" id="2.60.300.12">
    <property type="entry name" value="HesB-like domain"/>
    <property type="match status" value="1"/>
</dbReference>
<dbReference type="Pfam" id="PF01521">
    <property type="entry name" value="Fe-S_biosyn"/>
    <property type="match status" value="1"/>
</dbReference>
<dbReference type="GO" id="GO:0016226">
    <property type="term" value="P:iron-sulfur cluster assembly"/>
    <property type="evidence" value="ECO:0007669"/>
    <property type="project" value="InterPro"/>
</dbReference>
<dbReference type="Proteomes" id="UP000095347">
    <property type="component" value="Unassembled WGS sequence"/>
</dbReference>
<evidence type="ECO:0000313" key="5">
    <source>
        <dbReference type="Proteomes" id="UP000095347"/>
    </source>
</evidence>
<sequence>MPDTTEVQDGLKIGDGAVTRIKLLIENEGNPEMKLRIGVTGGGCSGFQYNFSLDATVNDDDLVFERDGVNVVVDEVSVPFVNGAVLDFKADLMGQYFTVENPNATSTCGCGTSFSV</sequence>
<dbReference type="PANTHER" id="PTHR43011:SF1">
    <property type="entry name" value="IRON-SULFUR CLUSTER ASSEMBLY 2 HOMOLOG, MITOCHONDRIAL"/>
    <property type="match status" value="1"/>
</dbReference>